<dbReference type="SMART" id="SM00739">
    <property type="entry name" value="KOW"/>
    <property type="match status" value="1"/>
</dbReference>
<dbReference type="InterPro" id="IPR005824">
    <property type="entry name" value="KOW"/>
</dbReference>
<dbReference type="KEGG" id="mpj:MPNE_0205"/>
<dbReference type="AlphaFoldDB" id="A0A0H3DNG0"/>
<dbReference type="Proteomes" id="UP000007756">
    <property type="component" value="Chromosome"/>
</dbReference>
<dbReference type="PROSITE" id="PS01108">
    <property type="entry name" value="RIBOSOMAL_L24"/>
    <property type="match status" value="1"/>
</dbReference>
<dbReference type="RefSeq" id="WP_010874533.1">
    <property type="nucleotide sequence ID" value="NZ_CP010546.1"/>
</dbReference>
<dbReference type="InterPro" id="IPR003256">
    <property type="entry name" value="Ribosomal_uL24"/>
</dbReference>
<organism evidence="9 10">
    <name type="scientific">Mycoplasmoides pneumoniae (strain ATCC 15531 / DSM 23978 / CIP 103766 / NBRC 14401 / NCTC 10119 / FH)</name>
    <name type="common">Mycoplasma pneumoniae</name>
    <dbReference type="NCBI Taxonomy" id="722438"/>
    <lineage>
        <taxon>Bacteria</taxon>
        <taxon>Bacillati</taxon>
        <taxon>Mycoplasmatota</taxon>
        <taxon>Mycoplasmoidales</taxon>
        <taxon>Mycoplasmoidaceae</taxon>
        <taxon>Mycoplasmoides</taxon>
    </lineage>
</organism>
<evidence type="ECO:0000256" key="2">
    <source>
        <dbReference type="ARBA" id="ARBA00022980"/>
    </source>
</evidence>
<evidence type="ECO:0000256" key="6">
    <source>
        <dbReference type="RuleBase" id="RU003477"/>
    </source>
</evidence>
<dbReference type="InterPro" id="IPR057264">
    <property type="entry name" value="Ribosomal_uL24_C"/>
</dbReference>
<dbReference type="SMR" id="A0A0H3DNG0"/>
<dbReference type="Pfam" id="PF00467">
    <property type="entry name" value="KOW"/>
    <property type="match status" value="1"/>
</dbReference>
<evidence type="ECO:0000256" key="1">
    <source>
        <dbReference type="ARBA" id="ARBA00010618"/>
    </source>
</evidence>
<protein>
    <recommendedName>
        <fullName evidence="4 5">Large ribosomal subunit protein uL24</fullName>
    </recommendedName>
</protein>
<dbReference type="eggNOG" id="COG0198">
    <property type="taxonomic scope" value="Bacteria"/>
</dbReference>
<dbReference type="GO" id="GO:0005840">
    <property type="term" value="C:ribosome"/>
    <property type="evidence" value="ECO:0007669"/>
    <property type="project" value="UniProtKB-KW"/>
</dbReference>
<evidence type="ECO:0000256" key="3">
    <source>
        <dbReference type="ARBA" id="ARBA00023274"/>
    </source>
</evidence>
<feature type="region of interest" description="Disordered" evidence="7">
    <location>
        <begin position="43"/>
        <end position="62"/>
    </location>
</feature>
<comment type="function">
    <text evidence="5">One of two assembly initiator proteins, it binds directly to the 5'-end of the 23S rRNA, where it nucleates assembly of the 50S subunit.</text>
</comment>
<dbReference type="GeneID" id="66609176"/>
<dbReference type="PATRIC" id="fig|722438.3.peg.199"/>
<name>A0A0H3DNG0_MYCPB</name>
<dbReference type="InterPro" id="IPR014722">
    <property type="entry name" value="Rib_uL2_dom2"/>
</dbReference>
<comment type="function">
    <text evidence="5">One of the proteins that surrounds the polypeptide exit tunnel on the outside of the subunit.</text>
</comment>
<keyword evidence="5" id="KW-0694">RNA-binding</keyword>
<accession>A0A0H3DNG0</accession>
<dbReference type="NCBIfam" id="TIGR01079">
    <property type="entry name" value="rplX_bact"/>
    <property type="match status" value="1"/>
</dbReference>
<dbReference type="STRING" id="722438.F539_01000"/>
<dbReference type="SUPFAM" id="SSF50104">
    <property type="entry name" value="Translation proteins SH3-like domain"/>
    <property type="match status" value="1"/>
</dbReference>
<dbReference type="InterPro" id="IPR005825">
    <property type="entry name" value="Ribosomal_uL24_CS"/>
</dbReference>
<dbReference type="Pfam" id="PF17136">
    <property type="entry name" value="ribosomal_L24"/>
    <property type="match status" value="1"/>
</dbReference>
<keyword evidence="2 5" id="KW-0689">Ribosomal protein</keyword>
<feature type="domain" description="KOW" evidence="8">
    <location>
        <begin position="3"/>
        <end position="30"/>
    </location>
</feature>
<comment type="subunit">
    <text evidence="5">Part of the 50S ribosomal subunit.</text>
</comment>
<evidence type="ECO:0000256" key="4">
    <source>
        <dbReference type="ARBA" id="ARBA00035206"/>
    </source>
</evidence>
<evidence type="ECO:0000313" key="9">
    <source>
        <dbReference type="EMBL" id="ADK86742.1"/>
    </source>
</evidence>
<evidence type="ECO:0000259" key="8">
    <source>
        <dbReference type="SMART" id="SM00739"/>
    </source>
</evidence>
<keyword evidence="3 5" id="KW-0687">Ribonucleoprotein</keyword>
<proteinExistence type="inferred from homology"/>
<dbReference type="HAMAP" id="MF_01326_B">
    <property type="entry name" value="Ribosomal_uL24_B"/>
    <property type="match status" value="1"/>
</dbReference>
<comment type="similarity">
    <text evidence="1 5 6">Belongs to the universal ribosomal protein uL24 family.</text>
</comment>
<evidence type="ECO:0000256" key="7">
    <source>
        <dbReference type="SAM" id="MobiDB-lite"/>
    </source>
</evidence>
<evidence type="ECO:0000256" key="5">
    <source>
        <dbReference type="HAMAP-Rule" id="MF_01326"/>
    </source>
</evidence>
<dbReference type="GO" id="GO:0019843">
    <property type="term" value="F:rRNA binding"/>
    <property type="evidence" value="ECO:0007669"/>
    <property type="project" value="UniProtKB-UniRule"/>
</dbReference>
<dbReference type="CDD" id="cd06089">
    <property type="entry name" value="KOW_RPL26"/>
    <property type="match status" value="1"/>
</dbReference>
<dbReference type="InterPro" id="IPR008991">
    <property type="entry name" value="Translation_prot_SH3-like_sf"/>
</dbReference>
<dbReference type="HOGENOM" id="CLU_093315_2_2_14"/>
<reference evidence="9 10" key="1">
    <citation type="journal article" date="2010" name="Appl. Environ. Microbiol.">
        <title>Targeted chromosomal knockouts in Mycoplasma pneumoniae.</title>
        <authorList>
            <person name="Krishnakumar R."/>
            <person name="Assad-Garcia N."/>
            <person name="Benders G.A."/>
            <person name="Phan Q."/>
            <person name="Montague M.G."/>
            <person name="Glass J.I."/>
        </authorList>
    </citation>
    <scope>NUCLEOTIDE SEQUENCE [LARGE SCALE GENOMIC DNA]</scope>
    <source>
        <strain evidence="10">ATCC 15531 / DSM 22911 / NBRC 14401 / NCTC 10119 / FH</strain>
    </source>
</reference>
<sequence>MQRIKKGDKVVVITGKNKGGSGIVLKIMPARQQAIVEGLNKVTRHKKKDQTTKRAAKQSTGKVQQEAPIFLSKLALFDQKAKQQTIGKIKYVMDPKTNKKTRVFKKSNNTL</sequence>
<dbReference type="EMBL" id="CP002077">
    <property type="protein sequence ID" value="ADK86742.1"/>
    <property type="molecule type" value="Genomic_DNA"/>
</dbReference>
<dbReference type="GO" id="GO:0006412">
    <property type="term" value="P:translation"/>
    <property type="evidence" value="ECO:0007669"/>
    <property type="project" value="UniProtKB-UniRule"/>
</dbReference>
<evidence type="ECO:0000313" key="10">
    <source>
        <dbReference type="Proteomes" id="UP000007756"/>
    </source>
</evidence>
<dbReference type="PANTHER" id="PTHR12903">
    <property type="entry name" value="MITOCHONDRIAL RIBOSOMAL PROTEIN L24"/>
    <property type="match status" value="1"/>
</dbReference>
<keyword evidence="5" id="KW-0699">rRNA-binding</keyword>
<dbReference type="PaxDb" id="722438-MPNE_0205"/>
<dbReference type="Gene3D" id="2.30.30.30">
    <property type="match status" value="1"/>
</dbReference>
<gene>
    <name evidence="5 9" type="primary">rplX</name>
    <name evidence="9" type="ordered locus">MPNE_0205</name>
</gene>
<dbReference type="GO" id="GO:0003735">
    <property type="term" value="F:structural constituent of ribosome"/>
    <property type="evidence" value="ECO:0007669"/>
    <property type="project" value="InterPro"/>
</dbReference>
<dbReference type="InterPro" id="IPR041988">
    <property type="entry name" value="Ribosomal_uL24_KOW"/>
</dbReference>
<dbReference type="GO" id="GO:1990904">
    <property type="term" value="C:ribonucleoprotein complex"/>
    <property type="evidence" value="ECO:0007669"/>
    <property type="project" value="UniProtKB-KW"/>
</dbReference>